<dbReference type="EMBL" id="MN740492">
    <property type="protein sequence ID" value="QHU29679.1"/>
    <property type="molecule type" value="Genomic_DNA"/>
</dbReference>
<feature type="transmembrane region" description="Helical" evidence="1">
    <location>
        <begin position="6"/>
        <end position="26"/>
    </location>
</feature>
<accession>A0A6C0LFG9</accession>
<organism evidence="2">
    <name type="scientific">viral metagenome</name>
    <dbReference type="NCBI Taxonomy" id="1070528"/>
    <lineage>
        <taxon>unclassified sequences</taxon>
        <taxon>metagenomes</taxon>
        <taxon>organismal metagenomes</taxon>
    </lineage>
</organism>
<name>A0A6C0LFG9_9ZZZZ</name>
<proteinExistence type="predicted"/>
<evidence type="ECO:0000256" key="1">
    <source>
        <dbReference type="SAM" id="Phobius"/>
    </source>
</evidence>
<evidence type="ECO:0000313" key="2">
    <source>
        <dbReference type="EMBL" id="QHU29679.1"/>
    </source>
</evidence>
<keyword evidence="1" id="KW-0472">Membrane</keyword>
<protein>
    <submittedName>
        <fullName evidence="2">Uncharacterized protein</fullName>
    </submittedName>
</protein>
<dbReference type="AlphaFoldDB" id="A0A6C0LFG9"/>
<keyword evidence="1" id="KW-0812">Transmembrane</keyword>
<reference evidence="2" key="1">
    <citation type="journal article" date="2020" name="Nature">
        <title>Giant virus diversity and host interactions through global metagenomics.</title>
        <authorList>
            <person name="Schulz F."/>
            <person name="Roux S."/>
            <person name="Paez-Espino D."/>
            <person name="Jungbluth S."/>
            <person name="Walsh D.A."/>
            <person name="Denef V.J."/>
            <person name="McMahon K.D."/>
            <person name="Konstantinidis K.T."/>
            <person name="Eloe-Fadrosh E.A."/>
            <person name="Kyrpides N.C."/>
            <person name="Woyke T."/>
        </authorList>
    </citation>
    <scope>NUCLEOTIDE SEQUENCE</scope>
    <source>
        <strain evidence="2">GVMAG-M-3300027804-48</strain>
    </source>
</reference>
<keyword evidence="1" id="KW-1133">Transmembrane helix</keyword>
<sequence length="386" mass="44310">MINSIVQIILSVFLIAIMAFVSYSIYNNELIKNITINTSTKKATKVFTGILDYTQERDIDIETYDKIDPSYLDINPSINQNGGAEYSYNFWLFFDVNSGTNTISSNTTRDTMYDVQYKYINLFYKGEPNYIPINTNQYECEGEPRAQREGILIKNPLVKIRNDAKEIIVEYNNINFPETYNTSAVQLDCSTVDSEDIRNRNKNKLGIKDINSKYKQQFNMVTIVFQEQPKTEYIFNKNNANCKVYFNGVLVEDRLAHTKAIEKANEYTQIKSRVMKSNLSKLHINPSSSKIVGADNNKAGFINNDIVKIYTQPADTNNKIKISPLQMADLTYFNYALTVKEIKVLYDKGFNKNIVTFASNVSSSIMMQKGKYIYEDELTEKTVKGI</sequence>